<evidence type="ECO:0000313" key="2">
    <source>
        <dbReference type="EMBL" id="KGG52249.1"/>
    </source>
</evidence>
<name>A0A098VTT6_9MICR</name>
<feature type="transmembrane region" description="Helical" evidence="1">
    <location>
        <begin position="329"/>
        <end position="348"/>
    </location>
</feature>
<gene>
    <name evidence="2" type="ORF">DI09_19p310</name>
</gene>
<dbReference type="AlphaFoldDB" id="A0A098VTT6"/>
<reference evidence="2 3" key="1">
    <citation type="submission" date="2014-04" db="EMBL/GenBank/DDBJ databases">
        <title>A new species of microsporidia sheds light on the evolution of extreme parasitism.</title>
        <authorList>
            <person name="Haag K.L."/>
            <person name="James T.Y."/>
            <person name="Larsson R."/>
            <person name="Schaer T.M."/>
            <person name="Refardt D."/>
            <person name="Pombert J.-F."/>
            <person name="Ebert D."/>
        </authorList>
    </citation>
    <scope>NUCLEOTIDE SEQUENCE [LARGE SCALE GENOMIC DNA]</scope>
    <source>
        <strain evidence="2 3">UGP3</strain>
        <tissue evidence="2">Spores</tissue>
    </source>
</reference>
<feature type="transmembrane region" description="Helical" evidence="1">
    <location>
        <begin position="21"/>
        <end position="42"/>
    </location>
</feature>
<dbReference type="HOGENOM" id="CLU_624163_0_0_1"/>
<feature type="transmembrane region" description="Helical" evidence="1">
    <location>
        <begin position="243"/>
        <end position="266"/>
    </location>
</feature>
<feature type="transmembrane region" description="Helical" evidence="1">
    <location>
        <begin position="220"/>
        <end position="237"/>
    </location>
</feature>
<proteinExistence type="predicted"/>
<comment type="caution">
    <text evidence="2">The sequence shown here is derived from an EMBL/GenBank/DDBJ whole genome shotgun (WGS) entry which is preliminary data.</text>
</comment>
<keyword evidence="1" id="KW-0472">Membrane</keyword>
<organism evidence="2 3">
    <name type="scientific">Mitosporidium daphniae</name>
    <dbReference type="NCBI Taxonomy" id="1485682"/>
    <lineage>
        <taxon>Eukaryota</taxon>
        <taxon>Fungi</taxon>
        <taxon>Fungi incertae sedis</taxon>
        <taxon>Microsporidia</taxon>
        <taxon>Mitosporidium</taxon>
    </lineage>
</organism>
<protein>
    <recommendedName>
        <fullName evidence="4">Phosphatidic acid phosphatase type 2/haloperoxidase domain-containing protein</fullName>
    </recommendedName>
</protein>
<dbReference type="GeneID" id="25258882"/>
<evidence type="ECO:0008006" key="4">
    <source>
        <dbReference type="Google" id="ProtNLM"/>
    </source>
</evidence>
<dbReference type="VEuPathDB" id="MicrosporidiaDB:DI09_19p310"/>
<evidence type="ECO:0000313" key="3">
    <source>
        <dbReference type="Proteomes" id="UP000029725"/>
    </source>
</evidence>
<sequence>MRNLELHHYCSGVSWRPIGTLLCTVGCLLVSIFIASSVHVWTDVRALVYFYNVTDSESWMDFSRSMAIISTSFTAGHAGVMRFRENSTSFSEENISSTLGHDDTPMDTNEIKNSTSEPVAVGTFFQRLQGIRFPSGYFPSFSSYDVSKKVSLLRAEFPTPLLVPQLGGTGNRGKLAEDPQLASHFSILLDDLLFRSVFPQTQNPYPGVEQTALAINIARWLTFTTFVGVAILAFVLLGSVRELIHLLVMSMVVILLQAAMTPLTVFQNENPACVPFFPATSGEWISRTLRVSLGASECCHSFIFAESSALLMVLLLFFCNLNFSSNLLLLIFGRLLVFLIAGIVAYCLLFARSNYLVDVGVGSMVGGLIFWLYYSTLSLSRLMLEMQKAGTHIYAEEGGCTKKVVKWTPLVPIDRPTALMRLVAFFDRAGSPRPSATEA</sequence>
<feature type="transmembrane region" description="Helical" evidence="1">
    <location>
        <begin position="355"/>
        <end position="374"/>
    </location>
</feature>
<feature type="transmembrane region" description="Helical" evidence="1">
    <location>
        <begin position="302"/>
        <end position="323"/>
    </location>
</feature>
<dbReference type="EMBL" id="JMKJ01000110">
    <property type="protein sequence ID" value="KGG52249.1"/>
    <property type="molecule type" value="Genomic_DNA"/>
</dbReference>
<dbReference type="Proteomes" id="UP000029725">
    <property type="component" value="Unassembled WGS sequence"/>
</dbReference>
<evidence type="ECO:0000256" key="1">
    <source>
        <dbReference type="SAM" id="Phobius"/>
    </source>
</evidence>
<keyword evidence="1" id="KW-0812">Transmembrane</keyword>
<keyword evidence="1" id="KW-1133">Transmembrane helix</keyword>
<keyword evidence="3" id="KW-1185">Reference proteome</keyword>
<accession>A0A098VTT6</accession>
<dbReference type="RefSeq" id="XP_013238676.1">
    <property type="nucleotide sequence ID" value="XM_013383222.1"/>
</dbReference>